<evidence type="ECO:0000313" key="2">
    <source>
        <dbReference type="EMBL" id="CBK42156.1"/>
    </source>
</evidence>
<dbReference type="KEGG" id="nde:NIDE2446"/>
<dbReference type="STRING" id="330214.NIDE2446"/>
<dbReference type="EMBL" id="FP929003">
    <property type="protein sequence ID" value="CBK42156.1"/>
    <property type="molecule type" value="Genomic_DNA"/>
</dbReference>
<dbReference type="InterPro" id="IPR046119">
    <property type="entry name" value="DUF6116"/>
</dbReference>
<evidence type="ECO:0000256" key="1">
    <source>
        <dbReference type="SAM" id="Phobius"/>
    </source>
</evidence>
<dbReference type="Pfam" id="PF19611">
    <property type="entry name" value="DUF6116"/>
    <property type="match status" value="1"/>
</dbReference>
<accession>D8PFW9</accession>
<keyword evidence="1" id="KW-1133">Transmembrane helix</keyword>
<evidence type="ECO:0000313" key="3">
    <source>
        <dbReference type="Proteomes" id="UP000001660"/>
    </source>
</evidence>
<dbReference type="AlphaFoldDB" id="D8PFW9"/>
<feature type="transmembrane region" description="Helical" evidence="1">
    <location>
        <begin position="20"/>
        <end position="41"/>
    </location>
</feature>
<dbReference type="Proteomes" id="UP000001660">
    <property type="component" value="Chromosome"/>
</dbReference>
<keyword evidence="1" id="KW-0472">Membrane</keyword>
<sequence>MFAFSSVDRVSLLGRILQRLNLRFPSLFVLFALLTLADIIVPDVIPLADEIGLALLTLLLGLWKERRTQSRAQTTGRATR</sequence>
<feature type="transmembrane region" description="Helical" evidence="1">
    <location>
        <begin position="47"/>
        <end position="63"/>
    </location>
</feature>
<dbReference type="HOGENOM" id="CLU_2583209_0_0_0"/>
<keyword evidence="1" id="KW-0812">Transmembrane</keyword>
<protein>
    <submittedName>
        <fullName evidence="2">Uncharacterized protein</fullName>
    </submittedName>
</protein>
<reference evidence="2 3" key="1">
    <citation type="journal article" date="2010" name="Proc. Natl. Acad. Sci. U.S.A.">
        <title>A Nitrospira metagenome illuminates the physiology and evolution of globally important nitrite-oxidizing bacteria.</title>
        <authorList>
            <person name="Lucker S."/>
            <person name="Wagner M."/>
            <person name="Maixner F."/>
            <person name="Pelletier E."/>
            <person name="Koch H."/>
            <person name="Vacherie B."/>
            <person name="Rattei T."/>
            <person name="Sinninghe Damste J."/>
            <person name="Spieck E."/>
            <person name="Le Paslier D."/>
            <person name="Daims H."/>
        </authorList>
    </citation>
    <scope>NUCLEOTIDE SEQUENCE [LARGE SCALE GENOMIC DNA]</scope>
</reference>
<proteinExistence type="predicted"/>
<keyword evidence="3" id="KW-1185">Reference proteome</keyword>
<name>D8PFW9_9BACT</name>
<organism evidence="2 3">
    <name type="scientific">Nitrospira defluvii</name>
    <dbReference type="NCBI Taxonomy" id="330214"/>
    <lineage>
        <taxon>Bacteria</taxon>
        <taxon>Pseudomonadati</taxon>
        <taxon>Nitrospirota</taxon>
        <taxon>Nitrospiria</taxon>
        <taxon>Nitrospirales</taxon>
        <taxon>Nitrospiraceae</taxon>
        <taxon>Nitrospira</taxon>
    </lineage>
</organism>
<gene>
    <name evidence="2" type="ORF">NIDE2446</name>
</gene>